<accession>A0AAW1SH39</accession>
<evidence type="ECO:0000313" key="2">
    <source>
        <dbReference type="Proteomes" id="UP001438707"/>
    </source>
</evidence>
<dbReference type="EMBL" id="JALJOS010000001">
    <property type="protein sequence ID" value="KAK9844773.1"/>
    <property type="molecule type" value="Genomic_DNA"/>
</dbReference>
<gene>
    <name evidence="1" type="ORF">WJX74_006762</name>
</gene>
<dbReference type="Proteomes" id="UP001438707">
    <property type="component" value="Unassembled WGS sequence"/>
</dbReference>
<proteinExistence type="predicted"/>
<evidence type="ECO:0000313" key="1">
    <source>
        <dbReference type="EMBL" id="KAK9844773.1"/>
    </source>
</evidence>
<keyword evidence="2" id="KW-1185">Reference proteome</keyword>
<sequence>MFEIWLGLWKQRGVFFSFTVSAKILEQEDYEKMGIGLYLDISACSAKPPKIIHLTYSPSGRDLPGKQGALGKLDGIREAITAAHTQHLNAA</sequence>
<name>A0AAW1SH39_9CHLO</name>
<comment type="caution">
    <text evidence="1">The sequence shown here is derived from an EMBL/GenBank/DDBJ whole genome shotgun (WGS) entry which is preliminary data.</text>
</comment>
<organism evidence="1 2">
    <name type="scientific">Apatococcus lobatus</name>
    <dbReference type="NCBI Taxonomy" id="904363"/>
    <lineage>
        <taxon>Eukaryota</taxon>
        <taxon>Viridiplantae</taxon>
        <taxon>Chlorophyta</taxon>
        <taxon>core chlorophytes</taxon>
        <taxon>Trebouxiophyceae</taxon>
        <taxon>Chlorellales</taxon>
        <taxon>Chlorellaceae</taxon>
        <taxon>Apatococcus</taxon>
    </lineage>
</organism>
<protein>
    <submittedName>
        <fullName evidence="1">Uncharacterized protein</fullName>
    </submittedName>
</protein>
<reference evidence="1 2" key="1">
    <citation type="journal article" date="2024" name="Nat. Commun.">
        <title>Phylogenomics reveals the evolutionary origins of lichenization in chlorophyte algae.</title>
        <authorList>
            <person name="Puginier C."/>
            <person name="Libourel C."/>
            <person name="Otte J."/>
            <person name="Skaloud P."/>
            <person name="Haon M."/>
            <person name="Grisel S."/>
            <person name="Petersen M."/>
            <person name="Berrin J.G."/>
            <person name="Delaux P.M."/>
            <person name="Dal Grande F."/>
            <person name="Keller J."/>
        </authorList>
    </citation>
    <scope>NUCLEOTIDE SEQUENCE [LARGE SCALE GENOMIC DNA]</scope>
    <source>
        <strain evidence="1 2">SAG 2145</strain>
    </source>
</reference>
<dbReference type="AlphaFoldDB" id="A0AAW1SH39"/>
<dbReference type="SUPFAM" id="SSF53187">
    <property type="entry name" value="Zn-dependent exopeptidases"/>
    <property type="match status" value="1"/>
</dbReference>
<dbReference type="Gene3D" id="3.40.630.10">
    <property type="entry name" value="Zn peptidases"/>
    <property type="match status" value="1"/>
</dbReference>